<dbReference type="InterPro" id="IPR058099">
    <property type="entry name" value="T3SS_XAC0095_dom"/>
</dbReference>
<comment type="caution">
    <text evidence="2">The sequence shown here is derived from an EMBL/GenBank/DDBJ whole genome shotgun (WGS) entry which is preliminary data.</text>
</comment>
<keyword evidence="3" id="KW-1185">Reference proteome</keyword>
<accession>A0A7C9I0L3</accession>
<evidence type="ECO:0000313" key="2">
    <source>
        <dbReference type="EMBL" id="MUV15614.1"/>
    </source>
</evidence>
<proteinExistence type="predicted"/>
<name>A0A7C9I0L3_9GAMM</name>
<feature type="domain" description="XAC0095-like" evidence="1">
    <location>
        <begin position="13"/>
        <end position="77"/>
    </location>
</feature>
<gene>
    <name evidence="2" type="ORF">GN331_15530</name>
</gene>
<protein>
    <recommendedName>
        <fullName evidence="1">XAC0095-like domain-containing protein</fullName>
    </recommendedName>
</protein>
<evidence type="ECO:0000313" key="3">
    <source>
        <dbReference type="Proteomes" id="UP000479692"/>
    </source>
</evidence>
<dbReference type="NCBIfam" id="NF047335">
    <property type="entry name" value="T3SS_XAC0095"/>
    <property type="match status" value="1"/>
</dbReference>
<evidence type="ECO:0000259" key="1">
    <source>
        <dbReference type="Pfam" id="PF26642"/>
    </source>
</evidence>
<dbReference type="Pfam" id="PF26642">
    <property type="entry name" value="XAC0095_dom"/>
    <property type="match status" value="1"/>
</dbReference>
<reference evidence="2 3" key="1">
    <citation type="submission" date="2019-12" db="EMBL/GenBank/DDBJ databases">
        <authorList>
            <person name="Xu J."/>
        </authorList>
    </citation>
    <scope>NUCLEOTIDE SEQUENCE [LARGE SCALE GENOMIC DNA]</scope>
    <source>
        <strain evidence="2 3">HX-5-24</strain>
    </source>
</reference>
<dbReference type="AlphaFoldDB" id="A0A7C9I0L3"/>
<organism evidence="2 3">
    <name type="scientific">Noviluteimonas gilva</name>
    <dbReference type="NCBI Taxonomy" id="2682097"/>
    <lineage>
        <taxon>Bacteria</taxon>
        <taxon>Pseudomonadati</taxon>
        <taxon>Pseudomonadota</taxon>
        <taxon>Gammaproteobacteria</taxon>
        <taxon>Lysobacterales</taxon>
        <taxon>Lysobacteraceae</taxon>
        <taxon>Noviluteimonas</taxon>
    </lineage>
</organism>
<dbReference type="RefSeq" id="WP_156643216.1">
    <property type="nucleotide sequence ID" value="NZ_WOXT01000006.1"/>
</dbReference>
<dbReference type="Proteomes" id="UP000479692">
    <property type="component" value="Unassembled WGS sequence"/>
</dbReference>
<dbReference type="EMBL" id="WOXT01000006">
    <property type="protein sequence ID" value="MUV15614.1"/>
    <property type="molecule type" value="Genomic_DNA"/>
</dbReference>
<sequence>MQDAARPQLPPAVYVLPEKSHLELVELREYMRVMGRLAEPGTTAASGFDKALRSHSFVWVFKRVERSIGRALKKVYWSAELQERAR</sequence>